<dbReference type="AlphaFoldDB" id="A0A0D3HS54"/>
<reference evidence="2" key="1">
    <citation type="journal article" date="2009" name="Rice">
        <title>De Novo Next Generation Sequencing of Plant Genomes.</title>
        <authorList>
            <person name="Rounsley S."/>
            <person name="Marri P.R."/>
            <person name="Yu Y."/>
            <person name="He R."/>
            <person name="Sisneros N."/>
            <person name="Goicoechea J.L."/>
            <person name="Lee S.J."/>
            <person name="Angelova A."/>
            <person name="Kudrna D."/>
            <person name="Luo M."/>
            <person name="Affourtit J."/>
            <person name="Desany B."/>
            <person name="Knight J."/>
            <person name="Niazi F."/>
            <person name="Egholm M."/>
            <person name="Wing R.A."/>
        </authorList>
    </citation>
    <scope>NUCLEOTIDE SEQUENCE [LARGE SCALE GENOMIC DNA]</scope>
    <source>
        <strain evidence="2">cv. IRGC 105608</strain>
    </source>
</reference>
<dbReference type="PaxDb" id="65489-OBART12G05050.1"/>
<keyword evidence="1" id="KW-0732">Signal</keyword>
<reference evidence="2" key="2">
    <citation type="submission" date="2015-03" db="UniProtKB">
        <authorList>
            <consortium name="EnsemblPlants"/>
        </authorList>
    </citation>
    <scope>IDENTIFICATION</scope>
</reference>
<protein>
    <submittedName>
        <fullName evidence="2">Uncharacterized protein</fullName>
    </submittedName>
</protein>
<dbReference type="Proteomes" id="UP000026960">
    <property type="component" value="Chromosome 12"/>
</dbReference>
<organism evidence="2">
    <name type="scientific">Oryza barthii</name>
    <dbReference type="NCBI Taxonomy" id="65489"/>
    <lineage>
        <taxon>Eukaryota</taxon>
        <taxon>Viridiplantae</taxon>
        <taxon>Streptophyta</taxon>
        <taxon>Embryophyta</taxon>
        <taxon>Tracheophyta</taxon>
        <taxon>Spermatophyta</taxon>
        <taxon>Magnoliopsida</taxon>
        <taxon>Liliopsida</taxon>
        <taxon>Poales</taxon>
        <taxon>Poaceae</taxon>
        <taxon>BOP clade</taxon>
        <taxon>Oryzoideae</taxon>
        <taxon>Oryzeae</taxon>
        <taxon>Oryzinae</taxon>
        <taxon>Oryza</taxon>
    </lineage>
</organism>
<dbReference type="HOGENOM" id="CLU_2626288_0_0_1"/>
<dbReference type="EnsemblPlants" id="OBART12G05050.1">
    <property type="protein sequence ID" value="OBART12G05050.1"/>
    <property type="gene ID" value="OBART12G05050"/>
</dbReference>
<proteinExistence type="predicted"/>
<accession>A0A0D3HS54</accession>
<feature type="signal peptide" evidence="1">
    <location>
        <begin position="1"/>
        <end position="19"/>
    </location>
</feature>
<evidence type="ECO:0000313" key="3">
    <source>
        <dbReference type="Proteomes" id="UP000026960"/>
    </source>
</evidence>
<keyword evidence="3" id="KW-1185">Reference proteome</keyword>
<dbReference type="Gramene" id="OBART12G05050.1">
    <property type="protein sequence ID" value="OBART12G05050.1"/>
    <property type="gene ID" value="OBART12G05050"/>
</dbReference>
<evidence type="ECO:0000313" key="2">
    <source>
        <dbReference type="EnsemblPlants" id="OBART12G05050.1"/>
    </source>
</evidence>
<evidence type="ECO:0000256" key="1">
    <source>
        <dbReference type="SAM" id="SignalP"/>
    </source>
</evidence>
<feature type="chain" id="PRO_5002264298" evidence="1">
    <location>
        <begin position="20"/>
        <end position="78"/>
    </location>
</feature>
<name>A0A0D3HS54_9ORYZ</name>
<sequence length="78" mass="8300">MGMIPSLLLWLPIPPVMLGLEEAAALRKLKEIGGMNSPAMGVAHQGVNVNRNGGVIEAECLVEWAGWEARTIVRAAPP</sequence>